<dbReference type="GO" id="GO:0016020">
    <property type="term" value="C:membrane"/>
    <property type="evidence" value="ECO:0007669"/>
    <property type="project" value="UniProtKB-UniRule"/>
</dbReference>
<comment type="caution">
    <text evidence="5">The sequence shown here is derived from an EMBL/GenBank/DDBJ whole genome shotgun (WGS) entry which is preliminary data.</text>
</comment>
<keyword evidence="3" id="KW-0812">Transmembrane</keyword>
<evidence type="ECO:0000259" key="4">
    <source>
        <dbReference type="PROSITE" id="PS51123"/>
    </source>
</evidence>
<feature type="compositionally biased region" description="Basic and acidic residues" evidence="2">
    <location>
        <begin position="366"/>
        <end position="386"/>
    </location>
</feature>
<dbReference type="Gene3D" id="3.30.1330.60">
    <property type="entry name" value="OmpA-like domain"/>
    <property type="match status" value="1"/>
</dbReference>
<accession>A0A2W5L375</accession>
<dbReference type="GO" id="GO:0007165">
    <property type="term" value="P:signal transduction"/>
    <property type="evidence" value="ECO:0007669"/>
    <property type="project" value="InterPro"/>
</dbReference>
<dbReference type="InterPro" id="IPR006665">
    <property type="entry name" value="OmpA-like"/>
</dbReference>
<evidence type="ECO:0000313" key="5">
    <source>
        <dbReference type="EMBL" id="PZQ21988.1"/>
    </source>
</evidence>
<feature type="compositionally biased region" description="Low complexity" evidence="2">
    <location>
        <begin position="234"/>
        <end position="251"/>
    </location>
</feature>
<name>A0A2W5L375_SPHMC</name>
<gene>
    <name evidence="5" type="ORF">DI569_10050</name>
</gene>
<dbReference type="Pfam" id="PF00691">
    <property type="entry name" value="OmpA"/>
    <property type="match status" value="1"/>
</dbReference>
<feature type="domain" description="OmpA-like" evidence="4">
    <location>
        <begin position="272"/>
        <end position="386"/>
    </location>
</feature>
<dbReference type="InterPro" id="IPR000157">
    <property type="entry name" value="TIR_dom"/>
</dbReference>
<dbReference type="EMBL" id="QFPJ01000020">
    <property type="protein sequence ID" value="PZQ21988.1"/>
    <property type="molecule type" value="Genomic_DNA"/>
</dbReference>
<proteinExistence type="predicted"/>
<organism evidence="5 6">
    <name type="scientific">Sphingopyxis macrogoltabida</name>
    <name type="common">Sphingomonas macrogoltabidus</name>
    <dbReference type="NCBI Taxonomy" id="33050"/>
    <lineage>
        <taxon>Bacteria</taxon>
        <taxon>Pseudomonadati</taxon>
        <taxon>Pseudomonadota</taxon>
        <taxon>Alphaproteobacteria</taxon>
        <taxon>Sphingomonadales</taxon>
        <taxon>Sphingomonadaceae</taxon>
        <taxon>Sphingopyxis</taxon>
    </lineage>
</organism>
<dbReference type="SUPFAM" id="SSF103088">
    <property type="entry name" value="OmpA-like"/>
    <property type="match status" value="1"/>
</dbReference>
<feature type="transmembrane region" description="Helical" evidence="3">
    <location>
        <begin position="207"/>
        <end position="226"/>
    </location>
</feature>
<feature type="compositionally biased region" description="Pro residues" evidence="2">
    <location>
        <begin position="178"/>
        <end position="190"/>
    </location>
</feature>
<feature type="region of interest" description="Disordered" evidence="2">
    <location>
        <begin position="365"/>
        <end position="386"/>
    </location>
</feature>
<reference evidence="5 6" key="1">
    <citation type="submission" date="2017-08" db="EMBL/GenBank/DDBJ databases">
        <title>Infants hospitalized years apart are colonized by the same room-sourced microbial strains.</title>
        <authorList>
            <person name="Brooks B."/>
            <person name="Olm M.R."/>
            <person name="Firek B.A."/>
            <person name="Baker R."/>
            <person name="Thomas B.C."/>
            <person name="Morowitz M.J."/>
            <person name="Banfield J.F."/>
        </authorList>
    </citation>
    <scope>NUCLEOTIDE SEQUENCE [LARGE SCALE GENOMIC DNA]</scope>
    <source>
        <strain evidence="5">S2_005_003_R2_47</strain>
    </source>
</reference>
<evidence type="ECO:0000256" key="2">
    <source>
        <dbReference type="SAM" id="MobiDB-lite"/>
    </source>
</evidence>
<feature type="region of interest" description="Disordered" evidence="2">
    <location>
        <begin position="231"/>
        <end position="251"/>
    </location>
</feature>
<keyword evidence="3" id="KW-1133">Transmembrane helix</keyword>
<dbReference type="InterPro" id="IPR035897">
    <property type="entry name" value="Toll_tir_struct_dom_sf"/>
</dbReference>
<feature type="region of interest" description="Disordered" evidence="2">
    <location>
        <begin position="173"/>
        <end position="198"/>
    </location>
</feature>
<evidence type="ECO:0000313" key="6">
    <source>
        <dbReference type="Proteomes" id="UP000248597"/>
    </source>
</evidence>
<sequence length="386" mass="41380">MTDVFISYKREERARCVAIYNALVDLKLSVWFDAHIEPGTDFDREIEREVRGAKAVLVLWSARAADSDWIRAEARTGRQNERLVAARLDDCLPPLEFASVQAVDLFDNPHFQSGDGWRQIVGRIGRLVGRPGIGDYIRCEQAADAGLWRGWIAANPDDPLAGHARQRLDMLAGRADASPPPPAAAPPPPAEGAMAATRPARAPTRPLWPIVAGGVVLAAVIAVLLMRGDPSQTAASPPSEAAPVAAPAPSDLPVLPPPAEVVPMAEAGGGQPIFCRPDKPFLLYFLPQRTDMPPVGNLAISNVWLAWRGCRGPVRVEGHVESGGTSAQAMADSQRMADIVANELRAKGIDPRAIATQGFGAARPLVSKDAEPGDSRRVEVYLDPPK</sequence>
<keyword evidence="1 3" id="KW-0472">Membrane</keyword>
<evidence type="ECO:0000256" key="1">
    <source>
        <dbReference type="PROSITE-ProRule" id="PRU00473"/>
    </source>
</evidence>
<dbReference type="Proteomes" id="UP000248597">
    <property type="component" value="Unassembled WGS sequence"/>
</dbReference>
<dbReference type="Pfam" id="PF13676">
    <property type="entry name" value="TIR_2"/>
    <property type="match status" value="1"/>
</dbReference>
<dbReference type="AlphaFoldDB" id="A0A2W5L375"/>
<protein>
    <recommendedName>
        <fullName evidence="4">OmpA-like domain-containing protein</fullName>
    </recommendedName>
</protein>
<dbReference type="InterPro" id="IPR036737">
    <property type="entry name" value="OmpA-like_sf"/>
</dbReference>
<dbReference type="PROSITE" id="PS51123">
    <property type="entry name" value="OMPA_2"/>
    <property type="match status" value="1"/>
</dbReference>
<dbReference type="SUPFAM" id="SSF52200">
    <property type="entry name" value="Toll/Interleukin receptor TIR domain"/>
    <property type="match status" value="1"/>
</dbReference>
<evidence type="ECO:0000256" key="3">
    <source>
        <dbReference type="SAM" id="Phobius"/>
    </source>
</evidence>
<dbReference type="Gene3D" id="3.40.50.10140">
    <property type="entry name" value="Toll/interleukin-1 receptor homology (TIR) domain"/>
    <property type="match status" value="1"/>
</dbReference>